<accession>A0AA37KA07</accession>
<dbReference type="EMBL" id="BQNZ01000003">
    <property type="protein sequence ID" value="GKH73275.1"/>
    <property type="molecule type" value="Genomic_DNA"/>
</dbReference>
<dbReference type="InterPro" id="IPR050330">
    <property type="entry name" value="Bact_OuterMem_StrucFunc"/>
</dbReference>
<dbReference type="GO" id="GO:0016020">
    <property type="term" value="C:membrane"/>
    <property type="evidence" value="ECO:0007669"/>
    <property type="project" value="UniProtKB-UniRule"/>
</dbReference>
<keyword evidence="2" id="KW-0175">Coiled coil</keyword>
<keyword evidence="1" id="KW-0472">Membrane</keyword>
<evidence type="ECO:0000259" key="4">
    <source>
        <dbReference type="PROSITE" id="PS51123"/>
    </source>
</evidence>
<dbReference type="Gene3D" id="3.30.1330.60">
    <property type="entry name" value="OmpA-like domain"/>
    <property type="match status" value="1"/>
</dbReference>
<name>A0AA37KA07_9BACT</name>
<dbReference type="Pfam" id="PF00691">
    <property type="entry name" value="OmpA"/>
    <property type="match status" value="1"/>
</dbReference>
<evidence type="ECO:0000313" key="6">
    <source>
        <dbReference type="Proteomes" id="UP001055114"/>
    </source>
</evidence>
<organism evidence="5 6">
    <name type="scientific">Parabacteroides merdae</name>
    <dbReference type="NCBI Taxonomy" id="46503"/>
    <lineage>
        <taxon>Bacteria</taxon>
        <taxon>Pseudomonadati</taxon>
        <taxon>Bacteroidota</taxon>
        <taxon>Bacteroidia</taxon>
        <taxon>Bacteroidales</taxon>
        <taxon>Tannerellaceae</taxon>
        <taxon>Parabacteroides</taxon>
    </lineage>
</organism>
<proteinExistence type="predicted"/>
<feature type="signal peptide" evidence="3">
    <location>
        <begin position="1"/>
        <end position="20"/>
    </location>
</feature>
<dbReference type="PANTHER" id="PTHR30329:SF21">
    <property type="entry name" value="LIPOPROTEIN YIAD-RELATED"/>
    <property type="match status" value="1"/>
</dbReference>
<dbReference type="PANTHER" id="PTHR30329">
    <property type="entry name" value="STATOR ELEMENT OF FLAGELLAR MOTOR COMPLEX"/>
    <property type="match status" value="1"/>
</dbReference>
<sequence length="387" mass="43052">MKKYLYLAAFCLLLGPTVSAQNDADKGIEFPHRVVTNGFWDNWFVGVGAGVNVYGGQHDQHMSLGKRFAPAVNAYVGKWFTPGLGVRANYSGLYWNGVAISPETGFVRKGLGDGYHKQKGNFVNMHADVMLNLSEMFCGHNPQRAYSFIPYAGAGIIHSTSQPKNDELTWHAGIINRFRITDRLAVNVELATAFFKDKFDGELSHKRAEGMYSALVGMSYRIGKKNFDRNIIKYTGIDQSELDNANERANNLRAENEKLKEEIRKEKEMKAEPAVQVITTKTMAPVYVLFDLGKSALSKAQRINLQYAAASIKSCTDQVFTIEAYADNKTGSAETNKRLSSQRAETVKKCLVEEFGVPATMLRVDVKGGVDNMFYNDPALSRAVIIK</sequence>
<gene>
    <name evidence="5" type="ORF">CE91St3_31380</name>
</gene>
<dbReference type="SUPFAM" id="SSF103088">
    <property type="entry name" value="OmpA-like"/>
    <property type="match status" value="1"/>
</dbReference>
<dbReference type="CDD" id="cd07185">
    <property type="entry name" value="OmpA_C-like"/>
    <property type="match status" value="1"/>
</dbReference>
<evidence type="ECO:0000256" key="3">
    <source>
        <dbReference type="SAM" id="SignalP"/>
    </source>
</evidence>
<keyword evidence="3" id="KW-0732">Signal</keyword>
<dbReference type="InterPro" id="IPR011250">
    <property type="entry name" value="OMP/PagP_B-barrel"/>
</dbReference>
<feature type="chain" id="PRO_5041465399" evidence="3">
    <location>
        <begin position="21"/>
        <end position="387"/>
    </location>
</feature>
<dbReference type="AlphaFoldDB" id="A0AA37KA07"/>
<dbReference type="PROSITE" id="PS51123">
    <property type="entry name" value="OMPA_2"/>
    <property type="match status" value="1"/>
</dbReference>
<dbReference type="Proteomes" id="UP001055114">
    <property type="component" value="Unassembled WGS sequence"/>
</dbReference>
<dbReference type="InterPro" id="IPR036737">
    <property type="entry name" value="OmpA-like_sf"/>
</dbReference>
<feature type="coiled-coil region" evidence="2">
    <location>
        <begin position="237"/>
        <end position="272"/>
    </location>
</feature>
<reference evidence="5" key="1">
    <citation type="submission" date="2022-01" db="EMBL/GenBank/DDBJ databases">
        <title>Novel bile acid biosynthetic pathways are enriched in the microbiome of centenarians.</title>
        <authorList>
            <person name="Sato Y."/>
            <person name="Atarashi K."/>
            <person name="Plichta R.D."/>
            <person name="Arai Y."/>
            <person name="Sasajima S."/>
            <person name="Kearney M.S."/>
            <person name="Suda W."/>
            <person name="Takeshita K."/>
            <person name="Sasaki T."/>
            <person name="Okamoto S."/>
            <person name="Skelly N.A."/>
            <person name="Okamura Y."/>
            <person name="Vlamakis H."/>
            <person name="Li Y."/>
            <person name="Tanoue T."/>
            <person name="Takei H."/>
            <person name="Nittono H."/>
            <person name="Narushima S."/>
            <person name="Irie J."/>
            <person name="Itoh H."/>
            <person name="Moriya K."/>
            <person name="Sugiura Y."/>
            <person name="Suematsu M."/>
            <person name="Moritoki N."/>
            <person name="Shibata S."/>
            <person name="Littman R.D."/>
            <person name="Fischbach A.M."/>
            <person name="Uwamino Y."/>
            <person name="Inoue T."/>
            <person name="Honda A."/>
            <person name="Hattori M."/>
            <person name="Murai T."/>
            <person name="Xavier J.R."/>
            <person name="Hirose N."/>
            <person name="Honda K."/>
        </authorList>
    </citation>
    <scope>NUCLEOTIDE SEQUENCE</scope>
    <source>
        <strain evidence="5">CE91-St3</strain>
    </source>
</reference>
<feature type="domain" description="OmpA-like" evidence="4">
    <location>
        <begin position="277"/>
        <end position="387"/>
    </location>
</feature>
<dbReference type="RefSeq" id="WP_075965507.1">
    <property type="nucleotide sequence ID" value="NZ_BQNZ01000003.1"/>
</dbReference>
<protein>
    <submittedName>
        <fullName evidence="5">Porin</fullName>
    </submittedName>
</protein>
<evidence type="ECO:0000256" key="2">
    <source>
        <dbReference type="SAM" id="Coils"/>
    </source>
</evidence>
<evidence type="ECO:0000313" key="5">
    <source>
        <dbReference type="EMBL" id="GKH73275.1"/>
    </source>
</evidence>
<evidence type="ECO:0000256" key="1">
    <source>
        <dbReference type="PROSITE-ProRule" id="PRU00473"/>
    </source>
</evidence>
<dbReference type="InterPro" id="IPR006665">
    <property type="entry name" value="OmpA-like"/>
</dbReference>
<dbReference type="SUPFAM" id="SSF56925">
    <property type="entry name" value="OMPA-like"/>
    <property type="match status" value="1"/>
</dbReference>
<comment type="caution">
    <text evidence="5">The sequence shown here is derived from an EMBL/GenBank/DDBJ whole genome shotgun (WGS) entry which is preliminary data.</text>
</comment>